<dbReference type="RefSeq" id="WP_343047019.1">
    <property type="nucleotide sequence ID" value="NZ_JACCFP010000001.1"/>
</dbReference>
<dbReference type="InterPro" id="IPR036679">
    <property type="entry name" value="FlgN-like_sf"/>
</dbReference>
<dbReference type="InterPro" id="IPR007809">
    <property type="entry name" value="FlgN-like"/>
</dbReference>
<feature type="coiled-coil region" evidence="2">
    <location>
        <begin position="92"/>
        <end position="119"/>
    </location>
</feature>
<name>A0A853BXK3_9ACTN</name>
<organism evidence="3 4">
    <name type="scientific">Nocardioides thalensis</name>
    <dbReference type="NCBI Taxonomy" id="1914755"/>
    <lineage>
        <taxon>Bacteria</taxon>
        <taxon>Bacillati</taxon>
        <taxon>Actinomycetota</taxon>
        <taxon>Actinomycetes</taxon>
        <taxon>Propionibacteriales</taxon>
        <taxon>Nocardioidaceae</taxon>
        <taxon>Nocardioides</taxon>
    </lineage>
</organism>
<keyword evidence="4" id="KW-1185">Reference proteome</keyword>
<dbReference type="EMBL" id="JACCFP010000001">
    <property type="protein sequence ID" value="NYI99844.1"/>
    <property type="molecule type" value="Genomic_DNA"/>
</dbReference>
<evidence type="ECO:0000256" key="2">
    <source>
        <dbReference type="SAM" id="Coils"/>
    </source>
</evidence>
<protein>
    <submittedName>
        <fullName evidence="3">Transposase</fullName>
    </submittedName>
</protein>
<dbReference type="Proteomes" id="UP000530424">
    <property type="component" value="Unassembled WGS sequence"/>
</dbReference>
<evidence type="ECO:0000256" key="1">
    <source>
        <dbReference type="ARBA" id="ARBA00022795"/>
    </source>
</evidence>
<comment type="caution">
    <text evidence="3">The sequence shown here is derived from an EMBL/GenBank/DDBJ whole genome shotgun (WGS) entry which is preliminary data.</text>
</comment>
<evidence type="ECO:0000313" key="3">
    <source>
        <dbReference type="EMBL" id="NYI99844.1"/>
    </source>
</evidence>
<dbReference type="Gene3D" id="1.20.58.300">
    <property type="entry name" value="FlgN-like"/>
    <property type="match status" value="1"/>
</dbReference>
<accession>A0A853BXK3</accession>
<proteinExistence type="predicted"/>
<dbReference type="GO" id="GO:0044780">
    <property type="term" value="P:bacterial-type flagellum assembly"/>
    <property type="evidence" value="ECO:0007669"/>
    <property type="project" value="InterPro"/>
</dbReference>
<keyword evidence="1" id="KW-1005">Bacterial flagellum biogenesis</keyword>
<gene>
    <name evidence="3" type="ORF">HNR19_000543</name>
</gene>
<keyword evidence="2" id="KW-0175">Coiled coil</keyword>
<dbReference type="SUPFAM" id="SSF140566">
    <property type="entry name" value="FlgN-like"/>
    <property type="match status" value="1"/>
</dbReference>
<dbReference type="Pfam" id="PF05130">
    <property type="entry name" value="FlgN"/>
    <property type="match status" value="1"/>
</dbReference>
<sequence>MDRLSQILWRERELLELLSFKLEVERVLLASGRTRWLNQATREIEDVLSTMRESELMRAVAADAAAEELGLEPNPSLGALAEAAPEPWRAILIEHRDALIALAREIAELSEENKELLSAGYRAAQETLLAMGGGVTEGYTPSGSAVVGARTRLVDQAL</sequence>
<evidence type="ECO:0000313" key="4">
    <source>
        <dbReference type="Proteomes" id="UP000530424"/>
    </source>
</evidence>
<dbReference type="AlphaFoldDB" id="A0A853BXK3"/>
<reference evidence="3 4" key="1">
    <citation type="submission" date="2020-07" db="EMBL/GenBank/DDBJ databases">
        <title>Sequencing the genomes of 1000 actinobacteria strains.</title>
        <authorList>
            <person name="Klenk H.-P."/>
        </authorList>
    </citation>
    <scope>NUCLEOTIDE SEQUENCE [LARGE SCALE GENOMIC DNA]</scope>
    <source>
        <strain evidence="3 4">DSM 103833</strain>
    </source>
</reference>